<dbReference type="PROSITE" id="PS50106">
    <property type="entry name" value="PDZ"/>
    <property type="match status" value="1"/>
</dbReference>
<keyword evidence="6" id="KW-1185">Reference proteome</keyword>
<dbReference type="Proteomes" id="UP000662314">
    <property type="component" value="Unassembled WGS sequence"/>
</dbReference>
<evidence type="ECO:0000313" key="5">
    <source>
        <dbReference type="EMBL" id="MBH8575919.1"/>
    </source>
</evidence>
<evidence type="ECO:0000256" key="2">
    <source>
        <dbReference type="ARBA" id="ARBA00022670"/>
    </source>
</evidence>
<evidence type="ECO:0000259" key="4">
    <source>
        <dbReference type="PROSITE" id="PS50106"/>
    </source>
</evidence>
<evidence type="ECO:0000313" key="6">
    <source>
        <dbReference type="Proteomes" id="UP000662314"/>
    </source>
</evidence>
<dbReference type="SUPFAM" id="SSF50156">
    <property type="entry name" value="PDZ domain-like"/>
    <property type="match status" value="1"/>
</dbReference>
<dbReference type="Pfam" id="PF13365">
    <property type="entry name" value="Trypsin_2"/>
    <property type="match status" value="1"/>
</dbReference>
<keyword evidence="3" id="KW-0378">Hydrolase</keyword>
<dbReference type="InterPro" id="IPR048172">
    <property type="entry name" value="HhoA_HhoB_HtrA-like"/>
</dbReference>
<organism evidence="5 6">
    <name type="scientific">Dendronalium phyllosphericum CENA369</name>
    <dbReference type="NCBI Taxonomy" id="1725256"/>
    <lineage>
        <taxon>Bacteria</taxon>
        <taxon>Bacillati</taxon>
        <taxon>Cyanobacteriota</taxon>
        <taxon>Cyanophyceae</taxon>
        <taxon>Nostocales</taxon>
        <taxon>Nostocaceae</taxon>
        <taxon>Dendronalium</taxon>
        <taxon>Dendronalium phyllosphericum</taxon>
    </lineage>
</organism>
<keyword evidence="2" id="KW-0645">Protease</keyword>
<feature type="domain" description="PDZ" evidence="4">
    <location>
        <begin position="284"/>
        <end position="386"/>
    </location>
</feature>
<dbReference type="EMBL" id="JAECZA010000214">
    <property type="protein sequence ID" value="MBH8575919.1"/>
    <property type="molecule type" value="Genomic_DNA"/>
</dbReference>
<name>A0A8J7LJV6_9NOST</name>
<gene>
    <name evidence="5" type="ORF">I8752_23555</name>
</gene>
<sequence>MNLSLKQLAIYLSLLTIGGGAGWLGSRHFLPQNRSFQQLKNVTAASPPQSVVPNSVSGTNGINGGDNVNFIATAVQKVGPAVVRINATRKVPNPISDALKNPFFRRFFGEDEQPIPQERIERGTGSGFILSQDGELLTNAHVVADTDTVQVTLKDGRTFEGKVVGVDTITDVAVVKIPENKLPTVKLGNSQNLIPGQWAIAIGNPLGLDNTVTIGIISATDRTSAQVGVPDKRVSFIQTDAAINPGNSGGPLLNAQGEVIGVNTAIRADAQGLGFAIPIETAARIAKELFTKGRADHPFLGIEMADLSPTKKQQINQENNLNIKQDTGVVIRGVIEDSPAKQAGLLPGDVIQKINGRPVKIAAQVQKLVESSSVGDVLLIEVNRNEKIQTFKVQSGTYPKR</sequence>
<proteinExistence type="inferred from homology"/>
<dbReference type="GO" id="GO:0006508">
    <property type="term" value="P:proteolysis"/>
    <property type="evidence" value="ECO:0007669"/>
    <property type="project" value="UniProtKB-KW"/>
</dbReference>
<dbReference type="InterPro" id="IPR036034">
    <property type="entry name" value="PDZ_sf"/>
</dbReference>
<comment type="caution">
    <text evidence="5">The sequence shown here is derived from an EMBL/GenBank/DDBJ whole genome shotgun (WGS) entry which is preliminary data.</text>
</comment>
<dbReference type="GO" id="GO:0004252">
    <property type="term" value="F:serine-type endopeptidase activity"/>
    <property type="evidence" value="ECO:0007669"/>
    <property type="project" value="InterPro"/>
</dbReference>
<reference evidence="5 6" key="1">
    <citation type="journal article" date="2021" name="Int. J. Syst. Evol. Microbiol.">
        <title>Amazonocrinis nigriterrae gen. nov., sp. nov., Atlanticothrix silvestris gen. nov., sp. nov. and Dendronalium phyllosphericum gen. nov., sp. nov., nostocacean cyanobacteria from Brazilian environments.</title>
        <authorList>
            <person name="Alvarenga D.O."/>
            <person name="Andreote A.P.D."/>
            <person name="Branco L.H.Z."/>
            <person name="Delbaje E."/>
            <person name="Cruz R.B."/>
            <person name="Varani A.M."/>
            <person name="Fiore M.F."/>
        </authorList>
    </citation>
    <scope>NUCLEOTIDE SEQUENCE [LARGE SCALE GENOMIC DNA]</scope>
    <source>
        <strain evidence="5 6">CENA369</strain>
    </source>
</reference>
<dbReference type="SUPFAM" id="SSF50494">
    <property type="entry name" value="Trypsin-like serine proteases"/>
    <property type="match status" value="1"/>
</dbReference>
<dbReference type="NCBIfam" id="NF041521">
    <property type="entry name" value="HhoA_HhoB_HtrA"/>
    <property type="match status" value="1"/>
</dbReference>
<evidence type="ECO:0000256" key="1">
    <source>
        <dbReference type="ARBA" id="ARBA00010541"/>
    </source>
</evidence>
<dbReference type="InterPro" id="IPR009003">
    <property type="entry name" value="Peptidase_S1_PA"/>
</dbReference>
<dbReference type="Pfam" id="PF13180">
    <property type="entry name" value="PDZ_2"/>
    <property type="match status" value="1"/>
</dbReference>
<comment type="similarity">
    <text evidence="1">Belongs to the peptidase S1C family.</text>
</comment>
<dbReference type="Gene3D" id="2.40.10.10">
    <property type="entry name" value="Trypsin-like serine proteases"/>
    <property type="match status" value="2"/>
</dbReference>
<dbReference type="PANTHER" id="PTHR22939:SF129">
    <property type="entry name" value="SERINE PROTEASE HTRA2, MITOCHONDRIAL"/>
    <property type="match status" value="1"/>
</dbReference>
<dbReference type="AlphaFoldDB" id="A0A8J7LJV6"/>
<protein>
    <submittedName>
        <fullName evidence="5">Trypsin-like peptidase domain-containing protein</fullName>
    </submittedName>
</protein>
<dbReference type="InterPro" id="IPR001478">
    <property type="entry name" value="PDZ"/>
</dbReference>
<dbReference type="InterPro" id="IPR043504">
    <property type="entry name" value="Peptidase_S1_PA_chymotrypsin"/>
</dbReference>
<dbReference type="Gene3D" id="2.30.42.10">
    <property type="match status" value="1"/>
</dbReference>
<accession>A0A8J7LJV6</accession>
<dbReference type="PANTHER" id="PTHR22939">
    <property type="entry name" value="SERINE PROTEASE FAMILY S1C HTRA-RELATED"/>
    <property type="match status" value="1"/>
</dbReference>
<dbReference type="PRINTS" id="PR00834">
    <property type="entry name" value="PROTEASES2C"/>
</dbReference>
<evidence type="ECO:0000256" key="3">
    <source>
        <dbReference type="ARBA" id="ARBA00022801"/>
    </source>
</evidence>
<dbReference type="InterPro" id="IPR001940">
    <property type="entry name" value="Peptidase_S1C"/>
</dbReference>
<dbReference type="SMART" id="SM00228">
    <property type="entry name" value="PDZ"/>
    <property type="match status" value="1"/>
</dbReference>
<dbReference type="RefSeq" id="WP_214434670.1">
    <property type="nucleotide sequence ID" value="NZ_CAWPUQ010000139.1"/>
</dbReference>